<reference evidence="2 3" key="1">
    <citation type="submission" date="2019-12" db="EMBL/GenBank/DDBJ databases">
        <authorList>
            <person name="Kun Z."/>
        </authorList>
    </citation>
    <scope>NUCLEOTIDE SEQUENCE [LARGE SCALE GENOMIC DNA]</scope>
    <source>
        <strain evidence="2 3">YIM 123512</strain>
    </source>
</reference>
<dbReference type="Proteomes" id="UP000473325">
    <property type="component" value="Unassembled WGS sequence"/>
</dbReference>
<name>A0A6L7EQ42_9ACTN</name>
<dbReference type="GO" id="GO:0016491">
    <property type="term" value="F:oxidoreductase activity"/>
    <property type="evidence" value="ECO:0007669"/>
    <property type="project" value="InterPro"/>
</dbReference>
<dbReference type="PANTHER" id="PTHR36124:SF1">
    <property type="entry name" value="ER-BOUND OXYGENASE MPAB_MPAB'_RUBBER OXYGENASE CATALYTIC DOMAIN-CONTAINING PROTEIN"/>
    <property type="match status" value="1"/>
</dbReference>
<evidence type="ECO:0000313" key="3">
    <source>
        <dbReference type="Proteomes" id="UP000473325"/>
    </source>
</evidence>
<dbReference type="InterPro" id="IPR018713">
    <property type="entry name" value="MPAB/Lcp_cat_dom"/>
</dbReference>
<dbReference type="AlphaFoldDB" id="A0A6L7EQ42"/>
<gene>
    <name evidence="2" type="ORF">GRQ65_07650</name>
</gene>
<proteinExistence type="predicted"/>
<organism evidence="2 3">
    <name type="scientific">Nocardioides flavescens</name>
    <dbReference type="NCBI Taxonomy" id="2691959"/>
    <lineage>
        <taxon>Bacteria</taxon>
        <taxon>Bacillati</taxon>
        <taxon>Actinomycetota</taxon>
        <taxon>Actinomycetes</taxon>
        <taxon>Propionibacteriales</taxon>
        <taxon>Nocardioidaceae</taxon>
        <taxon>Nocardioides</taxon>
    </lineage>
</organism>
<dbReference type="EMBL" id="WUEK01000004">
    <property type="protein sequence ID" value="MXG89423.1"/>
    <property type="molecule type" value="Genomic_DNA"/>
</dbReference>
<dbReference type="Pfam" id="PF09995">
    <property type="entry name" value="MPAB_Lcp_cat"/>
    <property type="match status" value="1"/>
</dbReference>
<dbReference type="RefSeq" id="WP_160876862.1">
    <property type="nucleotide sequence ID" value="NZ_WUEK01000004.1"/>
</dbReference>
<dbReference type="InterPro" id="IPR046366">
    <property type="entry name" value="MPAB"/>
</dbReference>
<dbReference type="PANTHER" id="PTHR36124">
    <property type="match status" value="1"/>
</dbReference>
<evidence type="ECO:0000313" key="2">
    <source>
        <dbReference type="EMBL" id="MXG89423.1"/>
    </source>
</evidence>
<protein>
    <submittedName>
        <fullName evidence="2">DUF2236 domain-containing protein</fullName>
    </submittedName>
</protein>
<keyword evidence="3" id="KW-1185">Reference proteome</keyword>
<comment type="caution">
    <text evidence="2">The sequence shown here is derived from an EMBL/GenBank/DDBJ whole genome shotgun (WGS) entry which is preliminary data.</text>
</comment>
<accession>A0A6L7EQ42</accession>
<evidence type="ECO:0000259" key="1">
    <source>
        <dbReference type="Pfam" id="PF09995"/>
    </source>
</evidence>
<sequence>MRRGRWEHLEEIRRLDPYDDADRDRIVTLTARHEFPWDFDQGTAIAFLRDYGVPSISRLLDRTKQFEHHGTKRYDDTLVFQEEAVEDGVDSPRAARAVERLNRIHGHYRIPDHEFAFVLATTLVGPVRWIRRYGWRPLEEVEVVALTRFTTRFGELMQIPGLPDTFEGYERLLDDYEAEHFAFDPANRRVTEATIRIGRAAAPWWLRPAFRRVTIALMDEPLREALGMERQPRWLVRALDLGLRARGVALRRCAPPRLTPYERHHPTYPDGYRLAQIGPASMLDHLNSKEQDVA</sequence>
<feature type="domain" description="ER-bound oxygenase mpaB/mpaB'/Rubber oxygenase catalytic" evidence="1">
    <location>
        <begin position="64"/>
        <end position="239"/>
    </location>
</feature>